<feature type="transmembrane region" description="Helical" evidence="1">
    <location>
        <begin position="159"/>
        <end position="179"/>
    </location>
</feature>
<name>A0A161QIJ8_9BACI</name>
<sequence>MATITLLLIYVFADKIKLSYLNLKRTGKMRPSLLLTNKKEGKWETDAWDIAIIMIILIGVFSYFQTYSLGFNFSLITILMVFPIAASNAFIEEIIFRLSYVTMGDNEALSPLYGILMGSIVFGFIHYSGAVPNGLFGVLLSAYLGYFLSKSIYETKGFYWAFFIHFLLDVVILMFILHVNM</sequence>
<dbReference type="Proteomes" id="UP000075806">
    <property type="component" value="Unassembled WGS sequence"/>
</dbReference>
<dbReference type="InterPro" id="IPR003675">
    <property type="entry name" value="Rce1/LyrA-like_dom"/>
</dbReference>
<comment type="caution">
    <text evidence="3">The sequence shown here is derived from an EMBL/GenBank/DDBJ whole genome shotgun (WGS) entry which is preliminary data.</text>
</comment>
<proteinExistence type="predicted"/>
<feature type="domain" description="CAAX prenyl protease 2/Lysostaphin resistance protein A-like" evidence="2">
    <location>
        <begin position="77"/>
        <end position="170"/>
    </location>
</feature>
<dbReference type="Pfam" id="PF02517">
    <property type="entry name" value="Rce1-like"/>
    <property type="match status" value="1"/>
</dbReference>
<evidence type="ECO:0000313" key="3">
    <source>
        <dbReference type="EMBL" id="KYG29328.1"/>
    </source>
</evidence>
<protein>
    <recommendedName>
        <fullName evidence="2">CAAX prenyl protease 2/Lysostaphin resistance protein A-like domain-containing protein</fullName>
    </recommendedName>
</protein>
<evidence type="ECO:0000313" key="4">
    <source>
        <dbReference type="Proteomes" id="UP000075806"/>
    </source>
</evidence>
<evidence type="ECO:0000259" key="2">
    <source>
        <dbReference type="Pfam" id="PF02517"/>
    </source>
</evidence>
<dbReference type="EMBL" id="LTAO01000023">
    <property type="protein sequence ID" value="KYG29328.1"/>
    <property type="molecule type" value="Genomic_DNA"/>
</dbReference>
<dbReference type="AlphaFoldDB" id="A0A161QIJ8"/>
<keyword evidence="4" id="KW-1185">Reference proteome</keyword>
<dbReference type="GO" id="GO:0004175">
    <property type="term" value="F:endopeptidase activity"/>
    <property type="evidence" value="ECO:0007669"/>
    <property type="project" value="UniProtKB-ARBA"/>
</dbReference>
<keyword evidence="1" id="KW-1133">Transmembrane helix</keyword>
<dbReference type="GO" id="GO:0080120">
    <property type="term" value="P:CAAX-box protein maturation"/>
    <property type="evidence" value="ECO:0007669"/>
    <property type="project" value="UniProtKB-ARBA"/>
</dbReference>
<feature type="transmembrane region" description="Helical" evidence="1">
    <location>
        <begin position="47"/>
        <end position="64"/>
    </location>
</feature>
<reference evidence="3" key="1">
    <citation type="submission" date="2016-02" db="EMBL/GenBank/DDBJ databases">
        <title>Genome sequence of Bacillus trypoxylicola KCTC 13244(T).</title>
        <authorList>
            <person name="Jeong H."/>
            <person name="Park S.-H."/>
            <person name="Choi S.-K."/>
        </authorList>
    </citation>
    <scope>NUCLEOTIDE SEQUENCE [LARGE SCALE GENOMIC DNA]</scope>
    <source>
        <strain evidence="3">KCTC 13244</strain>
    </source>
</reference>
<accession>A0A161QIJ8</accession>
<organism evidence="3 4">
    <name type="scientific">Alkalihalobacillus trypoxylicola</name>
    <dbReference type="NCBI Taxonomy" id="519424"/>
    <lineage>
        <taxon>Bacteria</taxon>
        <taxon>Bacillati</taxon>
        <taxon>Bacillota</taxon>
        <taxon>Bacilli</taxon>
        <taxon>Bacillales</taxon>
        <taxon>Bacillaceae</taxon>
        <taxon>Alkalihalobacillus</taxon>
    </lineage>
</organism>
<dbReference type="STRING" id="519424.AZF04_07325"/>
<keyword evidence="1" id="KW-0812">Transmembrane</keyword>
<evidence type="ECO:0000256" key="1">
    <source>
        <dbReference type="SAM" id="Phobius"/>
    </source>
</evidence>
<gene>
    <name evidence="3" type="ORF">AZF04_07325</name>
</gene>
<feature type="transmembrane region" description="Helical" evidence="1">
    <location>
        <begin position="71"/>
        <end position="91"/>
    </location>
</feature>
<keyword evidence="1" id="KW-0472">Membrane</keyword>